<evidence type="ECO:0000313" key="3">
    <source>
        <dbReference type="EMBL" id="CCC66808.1"/>
    </source>
</evidence>
<dbReference type="GO" id="GO:0050821">
    <property type="term" value="P:protein stabilization"/>
    <property type="evidence" value="ECO:0007669"/>
    <property type="project" value="EnsemblFungi"/>
</dbReference>
<name>G0V5S0_NAUCA</name>
<dbReference type="GO" id="GO:0005783">
    <property type="term" value="C:endoplasmic reticulum"/>
    <property type="evidence" value="ECO:0007669"/>
    <property type="project" value="EnsemblFungi"/>
</dbReference>
<dbReference type="FunCoup" id="G0V5S0">
    <property type="interactions" value="312"/>
</dbReference>
<accession>G0V5S0</accession>
<protein>
    <submittedName>
        <fullName evidence="3">Uncharacterized protein</fullName>
    </submittedName>
</protein>
<evidence type="ECO:0000256" key="2">
    <source>
        <dbReference type="SAM" id="MobiDB-lite"/>
    </source>
</evidence>
<dbReference type="GO" id="GO:0033328">
    <property type="term" value="F:peroxisome membrane targeting sequence binding"/>
    <property type="evidence" value="ECO:0007669"/>
    <property type="project" value="EnsemblFungi"/>
</dbReference>
<feature type="region of interest" description="Disordered" evidence="2">
    <location>
        <begin position="1"/>
        <end position="49"/>
    </location>
</feature>
<feature type="coiled-coil region" evidence="1">
    <location>
        <begin position="238"/>
        <end position="265"/>
    </location>
</feature>
<dbReference type="GeneID" id="96900297"/>
<evidence type="ECO:0000256" key="1">
    <source>
        <dbReference type="SAM" id="Coils"/>
    </source>
</evidence>
<dbReference type="HOGENOM" id="CLU_863835_0_0_1"/>
<dbReference type="InterPro" id="IPR006708">
    <property type="entry name" value="Pex19"/>
</dbReference>
<feature type="compositionally biased region" description="Basic and acidic residues" evidence="2">
    <location>
        <begin position="326"/>
        <end position="338"/>
    </location>
</feature>
<dbReference type="KEGG" id="ncs:NCAS_0A02500"/>
<keyword evidence="4" id="KW-1185">Reference proteome</keyword>
<gene>
    <name evidence="3" type="primary">NCAS0A02500</name>
    <name evidence="3" type="ordered locus">NCAS_0A02500</name>
</gene>
<dbReference type="Pfam" id="PF04614">
    <property type="entry name" value="Pex19"/>
    <property type="match status" value="1"/>
</dbReference>
<reference key="2">
    <citation type="submission" date="2011-08" db="EMBL/GenBank/DDBJ databases">
        <title>Genome sequence of Naumovozyma castellii.</title>
        <authorList>
            <person name="Gordon J.L."/>
            <person name="Armisen D."/>
            <person name="Proux-Wera E."/>
            <person name="OhEigeartaigh S.S."/>
            <person name="Byrne K.P."/>
            <person name="Wolfe K.H."/>
        </authorList>
    </citation>
    <scope>NUCLEOTIDE SEQUENCE</scope>
    <source>
        <strain>Type strain:CBS 4309</strain>
    </source>
</reference>
<dbReference type="OrthoDB" id="21292at2759"/>
<dbReference type="GO" id="GO:0005829">
    <property type="term" value="C:cytosol"/>
    <property type="evidence" value="ECO:0007669"/>
    <property type="project" value="EnsemblFungi"/>
</dbReference>
<dbReference type="GO" id="GO:0005778">
    <property type="term" value="C:peroxisomal membrane"/>
    <property type="evidence" value="ECO:0007669"/>
    <property type="project" value="EnsemblFungi"/>
</dbReference>
<dbReference type="GO" id="GO:0045046">
    <property type="term" value="P:protein import into peroxisome membrane"/>
    <property type="evidence" value="ECO:0007669"/>
    <property type="project" value="EnsemblFungi"/>
</dbReference>
<dbReference type="Gene3D" id="1.20.120.900">
    <property type="entry name" value="Pex19, mPTS binding domain"/>
    <property type="match status" value="1"/>
</dbReference>
<dbReference type="PANTHER" id="PTHR12774">
    <property type="entry name" value="PEROXISOMAL BIOGENESIS FACTOR 19"/>
    <property type="match status" value="1"/>
</dbReference>
<feature type="region of interest" description="Disordered" evidence="2">
    <location>
        <begin position="317"/>
        <end position="338"/>
    </location>
</feature>
<evidence type="ECO:0000313" key="4">
    <source>
        <dbReference type="Proteomes" id="UP000001640"/>
    </source>
</evidence>
<keyword evidence="1" id="KW-0175">Coiled coil</keyword>
<organism evidence="3 4">
    <name type="scientific">Naumovozyma castellii</name>
    <name type="common">Yeast</name>
    <name type="synonym">Saccharomyces castellii</name>
    <dbReference type="NCBI Taxonomy" id="27288"/>
    <lineage>
        <taxon>Eukaryota</taxon>
        <taxon>Fungi</taxon>
        <taxon>Dikarya</taxon>
        <taxon>Ascomycota</taxon>
        <taxon>Saccharomycotina</taxon>
        <taxon>Saccharomycetes</taxon>
        <taxon>Saccharomycetales</taxon>
        <taxon>Saccharomycetaceae</taxon>
        <taxon>Naumovozyma</taxon>
    </lineage>
</organism>
<dbReference type="PANTHER" id="PTHR12774:SF2">
    <property type="entry name" value="PEROXISOMAL BIOGENESIS FACTOR 19"/>
    <property type="match status" value="1"/>
</dbReference>
<dbReference type="OMA" id="YEPMREM"/>
<feature type="compositionally biased region" description="Low complexity" evidence="2">
    <location>
        <begin position="26"/>
        <end position="39"/>
    </location>
</feature>
<dbReference type="GO" id="GO:0045033">
    <property type="term" value="P:peroxisome inheritance"/>
    <property type="evidence" value="ECO:0007669"/>
    <property type="project" value="EnsemblFungi"/>
</dbReference>
<dbReference type="EMBL" id="HE576752">
    <property type="protein sequence ID" value="CCC66808.1"/>
    <property type="molecule type" value="Genomic_DNA"/>
</dbReference>
<dbReference type="GO" id="GO:0032527">
    <property type="term" value="P:protein exit from endoplasmic reticulum"/>
    <property type="evidence" value="ECO:0007669"/>
    <property type="project" value="EnsemblFungi"/>
</dbReference>
<sequence>MSDKDEYDDLDDLLDEDPSKLDIPDVSTSSGNNVSGESSSRGDATIRQAKTILENVNTNDGPLNKKDEDEIKVLLNDLQDEFKNLLVDNDAEENNEAFKTFNELLTTLDEARTAKTTEPTTNSFATAATNEEETKVNAEGKGFNRVVSDTLDRLKENGSKVDSKIAEEKTSGKGNPDDVLAALLDQLVAGADDPDGDDAGEDTLTNMINQMSSKEILYESMIQTHGELTEWIKQNEKVEEHQENMDLYRKQCAKLREIMDVFEKEDYTNDLYRGQVTKLLDDLEHLGELPVSKGFKKGNNDDKDVEDMNMDDITKILGMDGTDNPELEKKLEETCNPQ</sequence>
<dbReference type="STRING" id="1064592.G0V5S0"/>
<dbReference type="GO" id="GO:1990429">
    <property type="term" value="C:peroxisomal importomer complex"/>
    <property type="evidence" value="ECO:0007669"/>
    <property type="project" value="EnsemblFungi"/>
</dbReference>
<dbReference type="RefSeq" id="XP_003673199.1">
    <property type="nucleotide sequence ID" value="XM_003673151.1"/>
</dbReference>
<reference evidence="3 4" key="1">
    <citation type="journal article" date="2011" name="Proc. Natl. Acad. Sci. U.S.A.">
        <title>Evolutionary erosion of yeast sex chromosomes by mating-type switching accidents.</title>
        <authorList>
            <person name="Gordon J.L."/>
            <person name="Armisen D."/>
            <person name="Proux-Wera E."/>
            <person name="Oheigeartaigh S.S."/>
            <person name="Byrne K.P."/>
            <person name="Wolfe K.H."/>
        </authorList>
    </citation>
    <scope>NUCLEOTIDE SEQUENCE [LARGE SCALE GENOMIC DNA]</scope>
    <source>
        <strain evidence="4">ATCC 76901 / BCRC 22586 / CBS 4309 / NBRC 1992 / NRRL Y-12630</strain>
    </source>
</reference>
<dbReference type="GO" id="GO:0032581">
    <property type="term" value="P:ER-dependent peroxisome organization"/>
    <property type="evidence" value="ECO:0007669"/>
    <property type="project" value="EnsemblFungi"/>
</dbReference>
<dbReference type="InterPro" id="IPR038322">
    <property type="entry name" value="Pex19_C_sf"/>
</dbReference>
<dbReference type="Proteomes" id="UP000001640">
    <property type="component" value="Chromosome 1"/>
</dbReference>
<proteinExistence type="predicted"/>
<dbReference type="eggNOG" id="KOG3133">
    <property type="taxonomic scope" value="Eukaryota"/>
</dbReference>
<dbReference type="AlphaFoldDB" id="G0V5S0"/>
<dbReference type="InParanoid" id="G0V5S0"/>
<feature type="compositionally biased region" description="Acidic residues" evidence="2">
    <location>
        <begin position="1"/>
        <end position="16"/>
    </location>
</feature>